<name>A2NXR2_PEA</name>
<proteinExistence type="evidence at transcript level"/>
<organism evidence="1">
    <name type="scientific">Pisum sativum</name>
    <name type="common">Garden pea</name>
    <name type="synonym">Lathyrus oleraceus</name>
    <dbReference type="NCBI Taxonomy" id="3888"/>
    <lineage>
        <taxon>Eukaryota</taxon>
        <taxon>Viridiplantae</taxon>
        <taxon>Streptophyta</taxon>
        <taxon>Embryophyta</taxon>
        <taxon>Tracheophyta</taxon>
        <taxon>Spermatophyta</taxon>
        <taxon>Magnoliopsida</taxon>
        <taxon>eudicotyledons</taxon>
        <taxon>Gunneridae</taxon>
        <taxon>Pentapetalae</taxon>
        <taxon>rosids</taxon>
        <taxon>fabids</taxon>
        <taxon>Fabales</taxon>
        <taxon>Fabaceae</taxon>
        <taxon>Papilionoideae</taxon>
        <taxon>50 kb inversion clade</taxon>
        <taxon>NPAAA clade</taxon>
        <taxon>Hologalegina</taxon>
        <taxon>IRL clade</taxon>
        <taxon>Fabeae</taxon>
        <taxon>Lathyrus</taxon>
    </lineage>
</organism>
<dbReference type="EMBL" id="X81064">
    <property type="protein sequence ID" value="CAA56950.1"/>
    <property type="molecule type" value="mRNA"/>
</dbReference>
<dbReference type="AlphaFoldDB" id="A2NXR2"/>
<protein>
    <submittedName>
        <fullName evidence="1">Early noduline 40</fullName>
    </submittedName>
</protein>
<accession>A2NXR2</accession>
<sequence length="75" mass="8467">LSIFLQRSEALVIVWQTGKSQKGNGFLFGVLMAMYQSLYLLLSSMQTLQIEGCLVSDTCVSLRRSRLVSVLRRLL</sequence>
<evidence type="ECO:0000313" key="1">
    <source>
        <dbReference type="EMBL" id="CAA56950.1"/>
    </source>
</evidence>
<reference evidence="1" key="1">
    <citation type="journal article" date="1994" name="Plant Mol. Biol.">
        <title>Comparison of soybean and pea ENOD40 cDNA clones representing genes expressed during both early and late stages of nodule development.</title>
        <authorList>
            <person name="Matvienko M."/>
            <person name="Van de Sande K."/>
            <person name="Yang W.C."/>
            <person name="van Kammen A."/>
            <person name="Bisseling T."/>
            <person name="Franssen H.J."/>
        </authorList>
    </citation>
    <scope>NUCLEOTIDE SEQUENCE</scope>
</reference>